<feature type="compositionally biased region" description="Acidic residues" evidence="1">
    <location>
        <begin position="387"/>
        <end position="400"/>
    </location>
</feature>
<organism evidence="2">
    <name type="scientific">viral metagenome</name>
    <dbReference type="NCBI Taxonomy" id="1070528"/>
    <lineage>
        <taxon>unclassified sequences</taxon>
        <taxon>metagenomes</taxon>
        <taxon>organismal metagenomes</taxon>
    </lineage>
</organism>
<dbReference type="EMBL" id="MN740855">
    <property type="protein sequence ID" value="QHU15324.1"/>
    <property type="molecule type" value="Genomic_DNA"/>
</dbReference>
<dbReference type="AlphaFoldDB" id="A0A6C0KGC8"/>
<evidence type="ECO:0000256" key="1">
    <source>
        <dbReference type="SAM" id="MobiDB-lite"/>
    </source>
</evidence>
<accession>A0A6C0KGC8</accession>
<feature type="region of interest" description="Disordered" evidence="1">
    <location>
        <begin position="1"/>
        <end position="38"/>
    </location>
</feature>
<sequence length="711" mass="78251">MCQHAHWRAATKPRTTALAHNSPRATTTAPPASPMLQTKKQKLPGDLSWGDVEQIADFAGKLMGGGRDQDGDMLECDMLQRAKCYLPILTPKPELGAVGDLNQLMHVTRGLPFVYSDPECYLCKASGKAGEMATFECEAADTRGVLAPEGKRLPLIYEELGFRNAANDVHGDEPGDEKPRFSMTKFTAEQWRDDIVHLLYVKYYKKPGEAVERCREFMSGHYGPDHSLAKEKRTYEEAIGLMADTIVKIVGPLNATRHYACQRCTVLGMHWGLDERRYDSIKNLPACDERHGKLLDDGYMVDKDYQAYCSSKGHKPTAVTPLCPCHATNDAFICFDKPDMWKKSKREVRMRVDFQLFLAGVSIESDDDVDSDDPAYEFDEAAAEVGASDDDIVVSDDDEPPPASAADPARVKPLSTDGLYVTETTDTFPVHLIDDAFELRTESKDHFEEVTFDAVKLINVMDGVKVTTVSVAAEPEEWASTSSLDALASAFPQYIGNAGNEVAMYAVFEPEGAEFAFQDTFGFKGKYIQLAVVSHPPVLCVAIDPRQVTVRQMRDKGARLLMIAGASLGPLLGLDFRETDGTVLNRTFVSKPNDDDDAGARVYALVARAGGGGTRAEELFSYTPEREEVVLDREWLVETASREFDRRTLSLDFTPPSLKPGEVLGGFAVGMFTNELPPPRPNEGLPTLELRDGLGSLSPATLTGAVCWSLL</sequence>
<proteinExistence type="predicted"/>
<reference evidence="2" key="1">
    <citation type="journal article" date="2020" name="Nature">
        <title>Giant virus diversity and host interactions through global metagenomics.</title>
        <authorList>
            <person name="Schulz F."/>
            <person name="Roux S."/>
            <person name="Paez-Espino D."/>
            <person name="Jungbluth S."/>
            <person name="Walsh D.A."/>
            <person name="Denef V.J."/>
            <person name="McMahon K.D."/>
            <person name="Konstantinidis K.T."/>
            <person name="Eloe-Fadrosh E.A."/>
            <person name="Kyrpides N.C."/>
            <person name="Woyke T."/>
        </authorList>
    </citation>
    <scope>NUCLEOTIDE SEQUENCE</scope>
    <source>
        <strain evidence="2">GVMAG-S-1103017-68</strain>
    </source>
</reference>
<protein>
    <submittedName>
        <fullName evidence="2">Uncharacterized protein</fullName>
    </submittedName>
</protein>
<evidence type="ECO:0000313" key="2">
    <source>
        <dbReference type="EMBL" id="QHU15324.1"/>
    </source>
</evidence>
<feature type="compositionally biased region" description="Basic residues" evidence="1">
    <location>
        <begin position="1"/>
        <end position="11"/>
    </location>
</feature>
<feature type="region of interest" description="Disordered" evidence="1">
    <location>
        <begin position="387"/>
        <end position="410"/>
    </location>
</feature>
<name>A0A6C0KGC8_9ZZZZ</name>